<dbReference type="SUPFAM" id="SSF51569">
    <property type="entry name" value="Aldolase"/>
    <property type="match status" value="1"/>
</dbReference>
<evidence type="ECO:0000259" key="4">
    <source>
        <dbReference type="PROSITE" id="PS50991"/>
    </source>
</evidence>
<dbReference type="NCBIfam" id="NF004283">
    <property type="entry name" value="PRK05692.1"/>
    <property type="match status" value="1"/>
</dbReference>
<dbReference type="PANTHER" id="PTHR42738">
    <property type="entry name" value="HYDROXYMETHYLGLUTARYL-COA LYASE"/>
    <property type="match status" value="1"/>
</dbReference>
<keyword evidence="3 5" id="KW-0456">Lyase</keyword>
<gene>
    <name evidence="5" type="ORF">SAMN02745245_01685</name>
</gene>
<evidence type="ECO:0000256" key="3">
    <source>
        <dbReference type="ARBA" id="ARBA00023239"/>
    </source>
</evidence>
<accession>A0A1M5U8F8</accession>
<dbReference type="Gene3D" id="3.20.20.70">
    <property type="entry name" value="Aldolase class I"/>
    <property type="match status" value="1"/>
</dbReference>
<dbReference type="OrthoDB" id="9784013at2"/>
<comment type="similarity">
    <text evidence="1">Belongs to the HMG-CoA lyase family.</text>
</comment>
<keyword evidence="2" id="KW-0479">Metal-binding</keyword>
<dbReference type="CDD" id="cd07938">
    <property type="entry name" value="DRE_TIM_HMGL"/>
    <property type="match status" value="1"/>
</dbReference>
<evidence type="ECO:0000313" key="6">
    <source>
        <dbReference type="Proteomes" id="UP000184032"/>
    </source>
</evidence>
<keyword evidence="6" id="KW-1185">Reference proteome</keyword>
<dbReference type="Proteomes" id="UP000184032">
    <property type="component" value="Unassembled WGS sequence"/>
</dbReference>
<dbReference type="GO" id="GO:0046951">
    <property type="term" value="P:ketone body biosynthetic process"/>
    <property type="evidence" value="ECO:0007669"/>
    <property type="project" value="TreeGrafter"/>
</dbReference>
<evidence type="ECO:0000256" key="2">
    <source>
        <dbReference type="ARBA" id="ARBA00022723"/>
    </source>
</evidence>
<dbReference type="GO" id="GO:0006552">
    <property type="term" value="P:L-leucine catabolic process"/>
    <property type="evidence" value="ECO:0007669"/>
    <property type="project" value="TreeGrafter"/>
</dbReference>
<organism evidence="5 6">
    <name type="scientific">Anaerosphaera aminiphila DSM 21120</name>
    <dbReference type="NCBI Taxonomy" id="1120995"/>
    <lineage>
        <taxon>Bacteria</taxon>
        <taxon>Bacillati</taxon>
        <taxon>Bacillota</taxon>
        <taxon>Tissierellia</taxon>
        <taxon>Tissierellales</taxon>
        <taxon>Peptoniphilaceae</taxon>
        <taxon>Anaerosphaera</taxon>
    </lineage>
</organism>
<dbReference type="STRING" id="1120995.SAMN02745245_01685"/>
<dbReference type="InterPro" id="IPR043594">
    <property type="entry name" value="HMGL"/>
</dbReference>
<dbReference type="GO" id="GO:0046872">
    <property type="term" value="F:metal ion binding"/>
    <property type="evidence" value="ECO:0007669"/>
    <property type="project" value="UniProtKB-KW"/>
</dbReference>
<sequence>MGGKVKIVEVGPRDGFQSIKNFIPTEIKLNAIDKIINSGLNKIQITSFVSPKAIPQMKDSRELAEECLERYPNVELFALVPNLYGAKTAMEVGLKEVSIVVSLSETHNRANVNKSIEDSINEIDNILQSCSELSITVDIATAFGCPFEGEMQVEDLLKLIEKIGKLGINSFTICDTIGIAYPSQVKNIFESIKKEFPNMRFGAHIHDTRNMGILNSYIAIKNGVNSVQSSIGGLGGCPFAPGASGNTSSEDLVYALNKDGYDTGINFDVLLDAAKYTKENIVGNYSGHHINIENSKFIMGKIKYIK</sequence>
<dbReference type="PROSITE" id="PS50991">
    <property type="entry name" value="PYR_CT"/>
    <property type="match status" value="1"/>
</dbReference>
<name>A0A1M5U8F8_9FIRM</name>
<evidence type="ECO:0000313" key="5">
    <source>
        <dbReference type="EMBL" id="SHH58963.1"/>
    </source>
</evidence>
<reference evidence="5 6" key="1">
    <citation type="submission" date="2016-11" db="EMBL/GenBank/DDBJ databases">
        <authorList>
            <person name="Jaros S."/>
            <person name="Januszkiewicz K."/>
            <person name="Wedrychowicz H."/>
        </authorList>
    </citation>
    <scope>NUCLEOTIDE SEQUENCE [LARGE SCALE GENOMIC DNA]</scope>
    <source>
        <strain evidence="5 6">DSM 21120</strain>
    </source>
</reference>
<feature type="domain" description="Pyruvate carboxyltransferase" evidence="4">
    <location>
        <begin position="5"/>
        <end position="271"/>
    </location>
</feature>
<protein>
    <submittedName>
        <fullName evidence="5">Hydroxymethylglutaryl-CoA lyase</fullName>
    </submittedName>
</protein>
<dbReference type="Pfam" id="PF00682">
    <property type="entry name" value="HMGL-like"/>
    <property type="match status" value="1"/>
</dbReference>
<dbReference type="InterPro" id="IPR000891">
    <property type="entry name" value="PYR_CT"/>
</dbReference>
<dbReference type="GO" id="GO:0004419">
    <property type="term" value="F:hydroxymethylglutaryl-CoA lyase activity"/>
    <property type="evidence" value="ECO:0007669"/>
    <property type="project" value="TreeGrafter"/>
</dbReference>
<dbReference type="EMBL" id="FQXI01000014">
    <property type="protein sequence ID" value="SHH58963.1"/>
    <property type="molecule type" value="Genomic_DNA"/>
</dbReference>
<evidence type="ECO:0000256" key="1">
    <source>
        <dbReference type="ARBA" id="ARBA00009405"/>
    </source>
</evidence>
<proteinExistence type="inferred from homology"/>
<dbReference type="RefSeq" id="WP_073185334.1">
    <property type="nucleotide sequence ID" value="NZ_FQXI01000014.1"/>
</dbReference>
<dbReference type="InterPro" id="IPR013785">
    <property type="entry name" value="Aldolase_TIM"/>
</dbReference>
<dbReference type="PANTHER" id="PTHR42738:SF7">
    <property type="entry name" value="HYDROXYMETHYLGLUTARYL-COA LYASE"/>
    <property type="match status" value="1"/>
</dbReference>
<dbReference type="AlphaFoldDB" id="A0A1M5U8F8"/>